<sequence>MKDRQRAVRFANMYTGDDPEAPNYDKERKLIRSPLTGSRGPRFQVSEEDWSTHRAG</sequence>
<organism evidence="2 3">
    <name type="scientific">Paenibacillus gyeongsangnamensis</name>
    <dbReference type="NCBI Taxonomy" id="3388067"/>
    <lineage>
        <taxon>Bacteria</taxon>
        <taxon>Bacillati</taxon>
        <taxon>Bacillota</taxon>
        <taxon>Bacilli</taxon>
        <taxon>Bacillales</taxon>
        <taxon>Paenibacillaceae</taxon>
        <taxon>Paenibacillus</taxon>
    </lineage>
</organism>
<accession>A0ABT4Q295</accession>
<comment type="caution">
    <text evidence="2">The sequence shown here is derived from an EMBL/GenBank/DDBJ whole genome shotgun (WGS) entry which is preliminary data.</text>
</comment>
<gene>
    <name evidence="2" type="ORF">O9H85_00440</name>
</gene>
<evidence type="ECO:0008006" key="4">
    <source>
        <dbReference type="Google" id="ProtNLM"/>
    </source>
</evidence>
<dbReference type="Proteomes" id="UP001527882">
    <property type="component" value="Unassembled WGS sequence"/>
</dbReference>
<dbReference type="RefSeq" id="WP_269879303.1">
    <property type="nucleotide sequence ID" value="NZ_JAQAGZ010000001.1"/>
</dbReference>
<proteinExistence type="predicted"/>
<feature type="region of interest" description="Disordered" evidence="1">
    <location>
        <begin position="32"/>
        <end position="56"/>
    </location>
</feature>
<evidence type="ECO:0000313" key="3">
    <source>
        <dbReference type="Proteomes" id="UP001527882"/>
    </source>
</evidence>
<dbReference type="InterPro" id="IPR058347">
    <property type="entry name" value="DUF8034"/>
</dbReference>
<protein>
    <recommendedName>
        <fullName evidence="4">YjzC family protein</fullName>
    </recommendedName>
</protein>
<dbReference type="EMBL" id="JAQAGZ010000001">
    <property type="protein sequence ID" value="MCZ8510928.1"/>
    <property type="molecule type" value="Genomic_DNA"/>
</dbReference>
<name>A0ABT4Q295_9BACL</name>
<dbReference type="Pfam" id="PF26099">
    <property type="entry name" value="DUF8034"/>
    <property type="match status" value="1"/>
</dbReference>
<reference evidence="2 3" key="1">
    <citation type="submission" date="2022-12" db="EMBL/GenBank/DDBJ databases">
        <title>Draft genome sequence of Paenibacillus sp. dW9.</title>
        <authorList>
            <person name="Choi E.-W."/>
            <person name="Kim D.-U."/>
        </authorList>
    </citation>
    <scope>NUCLEOTIDE SEQUENCE [LARGE SCALE GENOMIC DNA]</scope>
    <source>
        <strain evidence="3">dW9</strain>
    </source>
</reference>
<evidence type="ECO:0000256" key="1">
    <source>
        <dbReference type="SAM" id="MobiDB-lite"/>
    </source>
</evidence>
<keyword evidence="3" id="KW-1185">Reference proteome</keyword>
<evidence type="ECO:0000313" key="2">
    <source>
        <dbReference type="EMBL" id="MCZ8510928.1"/>
    </source>
</evidence>